<feature type="compositionally biased region" description="Basic residues" evidence="1">
    <location>
        <begin position="250"/>
        <end position="261"/>
    </location>
</feature>
<dbReference type="AlphaFoldDB" id="A0A4D4MB01"/>
<feature type="region of interest" description="Disordered" evidence="1">
    <location>
        <begin position="33"/>
        <end position="76"/>
    </location>
</feature>
<organism evidence="2 3">
    <name type="scientific">Streptomyces avermitilis</name>
    <dbReference type="NCBI Taxonomy" id="33903"/>
    <lineage>
        <taxon>Bacteria</taxon>
        <taxon>Bacillati</taxon>
        <taxon>Actinomycetota</taxon>
        <taxon>Actinomycetes</taxon>
        <taxon>Kitasatosporales</taxon>
        <taxon>Streptomycetaceae</taxon>
        <taxon>Streptomyces</taxon>
    </lineage>
</organism>
<dbReference type="EMBL" id="BJHX01000001">
    <property type="protein sequence ID" value="GDY69066.1"/>
    <property type="molecule type" value="Genomic_DNA"/>
</dbReference>
<gene>
    <name evidence="2" type="ORF">SAV14893_084590</name>
</gene>
<reference evidence="2 3" key="1">
    <citation type="submission" date="2019-04" db="EMBL/GenBank/DDBJ databases">
        <title>Draft genome sequences of Streptomyces avermitilis NBRC 14893.</title>
        <authorList>
            <person name="Komaki H."/>
            <person name="Tamura T."/>
            <person name="Hosoyama A."/>
        </authorList>
    </citation>
    <scope>NUCLEOTIDE SEQUENCE [LARGE SCALE GENOMIC DNA]</scope>
    <source>
        <strain evidence="2 3">NBRC 14893</strain>
    </source>
</reference>
<evidence type="ECO:0000256" key="1">
    <source>
        <dbReference type="SAM" id="MobiDB-lite"/>
    </source>
</evidence>
<feature type="region of interest" description="Disordered" evidence="1">
    <location>
        <begin position="182"/>
        <end position="261"/>
    </location>
</feature>
<name>A0A4D4MB01_STRAX</name>
<evidence type="ECO:0000313" key="3">
    <source>
        <dbReference type="Proteomes" id="UP000302139"/>
    </source>
</evidence>
<sequence length="261" mass="27694">MISLTARTTGRRRLALGTILAIVIGSGATGTAYSADGSDNPPPVHGPGARAAAAAEPDTPNGPEVGPPFTKTNNVWQTDTTTPTLRNTVTAPSGHKTTATFEVHTTDSSGKPTATVVKLTDENQWGVLVSGEVTAGKPASVTVPAGKLKNGVTYAVRSSGYDATSNVYESDWSPYSTFKINVPRPRSRTSPSRHHRPRPASTHLRRLRSNSRVPIPARSRDCAAMTTAGNAPPRTPRGGRCASKSVVTRRLPKTRRSPRER</sequence>
<evidence type="ECO:0000313" key="2">
    <source>
        <dbReference type="EMBL" id="GDY69066.1"/>
    </source>
</evidence>
<protein>
    <submittedName>
        <fullName evidence="2">Uncharacterized protein</fullName>
    </submittedName>
</protein>
<feature type="compositionally biased region" description="Low complexity" evidence="1">
    <location>
        <begin position="46"/>
        <end position="62"/>
    </location>
</feature>
<comment type="caution">
    <text evidence="2">The sequence shown here is derived from an EMBL/GenBank/DDBJ whole genome shotgun (WGS) entry which is preliminary data.</text>
</comment>
<feature type="compositionally biased region" description="Basic residues" evidence="1">
    <location>
        <begin position="185"/>
        <end position="209"/>
    </location>
</feature>
<accession>A0A4D4MB01</accession>
<proteinExistence type="predicted"/>
<dbReference type="Proteomes" id="UP000302139">
    <property type="component" value="Unassembled WGS sequence"/>
</dbReference>